<proteinExistence type="inferred from homology"/>
<dbReference type="SMART" id="SM00393">
    <property type="entry name" value="R3H"/>
    <property type="match status" value="1"/>
</dbReference>
<keyword evidence="5 6" id="KW-0961">Cell wall biogenesis/degradation</keyword>
<feature type="region of interest" description="Jag_N domain" evidence="6">
    <location>
        <begin position="5"/>
        <end position="55"/>
    </location>
</feature>
<name>A0ABY4CMN1_9BACL</name>
<dbReference type="InterPro" id="IPR036867">
    <property type="entry name" value="R3H_dom_sf"/>
</dbReference>
<evidence type="ECO:0000256" key="1">
    <source>
        <dbReference type="ARBA" id="ARBA00022490"/>
    </source>
</evidence>
<comment type="domain">
    <text evidence="6">Has an N-terminal Jag-N domain and 2 RNA-binding domains (KH and R3H).</text>
</comment>
<dbReference type="Gene3D" id="3.30.300.20">
    <property type="match status" value="1"/>
</dbReference>
<dbReference type="InterPro" id="IPR032782">
    <property type="entry name" value="KhpB_N"/>
</dbReference>
<evidence type="ECO:0000256" key="4">
    <source>
        <dbReference type="ARBA" id="ARBA00023186"/>
    </source>
</evidence>
<evidence type="ECO:0000313" key="9">
    <source>
        <dbReference type="Proteomes" id="UP000830167"/>
    </source>
</evidence>
<keyword evidence="9" id="KW-1185">Reference proteome</keyword>
<dbReference type="Gene3D" id="3.30.30.80">
    <property type="entry name" value="probable RNA-binding protein from clostridium symbiosum atcc 14940"/>
    <property type="match status" value="1"/>
</dbReference>
<dbReference type="InterPro" id="IPR038008">
    <property type="entry name" value="Jag_KH"/>
</dbReference>
<evidence type="ECO:0000256" key="3">
    <source>
        <dbReference type="ARBA" id="ARBA00022960"/>
    </source>
</evidence>
<dbReference type="PANTHER" id="PTHR35800">
    <property type="entry name" value="PROTEIN JAG"/>
    <property type="match status" value="1"/>
</dbReference>
<sequence length="256" mass="28948">MKKVVATGKTIDEAVQKALQRLQATKEQVNITVLKQPSRGLFGLIGTRDAEVEVELVIKVEQEVRSDTGSSVDTVFASNSAANVEMTTATDSLKNDLIETKLTTVESKDAVEEAYEFLLQIVEAMGLQNVKIERLNKEDRFEFHMFGSDIGVLIGKHGHTLDSLQYLVNLVANKHSDRFVRIVLDAESYRSRRRETLEKLADRLADRAARQRTEVVLEPMSASERKVIHSRLQERKDVKTQSRGEEPYRKIVIIPN</sequence>
<accession>A0ABY4CMN1</accession>
<dbReference type="NCBIfam" id="NF041568">
    <property type="entry name" value="Jag_EloR"/>
    <property type="match status" value="1"/>
</dbReference>
<dbReference type="InterPro" id="IPR039247">
    <property type="entry name" value="KhpB"/>
</dbReference>
<dbReference type="HAMAP" id="MF_00867">
    <property type="entry name" value="KhpB"/>
    <property type="match status" value="1"/>
</dbReference>
<dbReference type="PANTHER" id="PTHR35800:SF1">
    <property type="entry name" value="RNA-BINDING PROTEIN KHPB"/>
    <property type="match status" value="1"/>
</dbReference>
<evidence type="ECO:0000259" key="7">
    <source>
        <dbReference type="PROSITE" id="PS51061"/>
    </source>
</evidence>
<evidence type="ECO:0000256" key="2">
    <source>
        <dbReference type="ARBA" id="ARBA00022884"/>
    </source>
</evidence>
<organism evidence="8 9">
    <name type="scientific">Fodinisporobacter ferrooxydans</name>
    <dbReference type="NCBI Taxonomy" id="2901836"/>
    <lineage>
        <taxon>Bacteria</taxon>
        <taxon>Bacillati</taxon>
        <taxon>Bacillota</taxon>
        <taxon>Bacilli</taxon>
        <taxon>Bacillales</taxon>
        <taxon>Alicyclobacillaceae</taxon>
        <taxon>Fodinisporobacter</taxon>
    </lineage>
</organism>
<dbReference type="Proteomes" id="UP000830167">
    <property type="component" value="Chromosome"/>
</dbReference>
<keyword evidence="1 6" id="KW-0963">Cytoplasm</keyword>
<dbReference type="Pfam" id="PF13083">
    <property type="entry name" value="KH_KhpA-B"/>
    <property type="match status" value="1"/>
</dbReference>
<dbReference type="PROSITE" id="PS51061">
    <property type="entry name" value="R3H"/>
    <property type="match status" value="1"/>
</dbReference>
<evidence type="ECO:0000313" key="8">
    <source>
        <dbReference type="EMBL" id="UOF91752.1"/>
    </source>
</evidence>
<protein>
    <recommendedName>
        <fullName evidence="6">RNA-binding protein KhpB</fullName>
    </recommendedName>
    <alternativeName>
        <fullName evidence="6">RNA-binding protein EloR</fullName>
    </alternativeName>
</protein>
<dbReference type="InterPro" id="IPR034079">
    <property type="entry name" value="R3H_KhpB"/>
</dbReference>
<dbReference type="Pfam" id="PF14804">
    <property type="entry name" value="Jag_N"/>
    <property type="match status" value="1"/>
</dbReference>
<reference evidence="8" key="1">
    <citation type="submission" date="2021-12" db="EMBL/GenBank/DDBJ databases">
        <title>Alicyclobacillaceae gen. nov., sp. nov., isolated from chalcocite enrichment system.</title>
        <authorList>
            <person name="Jiang Z."/>
        </authorList>
    </citation>
    <scope>NUCLEOTIDE SEQUENCE</scope>
    <source>
        <strain evidence="8">MYW30-H2</strain>
    </source>
</reference>
<comment type="similarity">
    <text evidence="6">Belongs to the KhpB RNA-binding protein family.</text>
</comment>
<comment type="subcellular location">
    <subcellularLocation>
        <location evidence="6">Cytoplasm</location>
    </subcellularLocation>
</comment>
<dbReference type="InterPro" id="IPR038247">
    <property type="entry name" value="Jag_N_dom_sf"/>
</dbReference>
<dbReference type="CDD" id="cd02414">
    <property type="entry name" value="KH-II_Jag"/>
    <property type="match status" value="1"/>
</dbReference>
<keyword evidence="2 6" id="KW-0694">RNA-binding</keyword>
<dbReference type="Pfam" id="PF01424">
    <property type="entry name" value="R3H"/>
    <property type="match status" value="1"/>
</dbReference>
<dbReference type="Gene3D" id="3.30.1370.50">
    <property type="entry name" value="R3H-like domain"/>
    <property type="match status" value="1"/>
</dbReference>
<dbReference type="RefSeq" id="WP_347438440.1">
    <property type="nucleotide sequence ID" value="NZ_CP089291.1"/>
</dbReference>
<evidence type="ECO:0000256" key="5">
    <source>
        <dbReference type="ARBA" id="ARBA00023316"/>
    </source>
</evidence>
<dbReference type="SMART" id="SM01245">
    <property type="entry name" value="Jag_N"/>
    <property type="match status" value="1"/>
</dbReference>
<dbReference type="EMBL" id="CP089291">
    <property type="protein sequence ID" value="UOF91752.1"/>
    <property type="molecule type" value="Genomic_DNA"/>
</dbReference>
<dbReference type="CDD" id="cd02644">
    <property type="entry name" value="R3H_jag"/>
    <property type="match status" value="1"/>
</dbReference>
<feature type="domain" description="R3H" evidence="7">
    <location>
        <begin position="191"/>
        <end position="256"/>
    </location>
</feature>
<keyword evidence="4 6" id="KW-0143">Chaperone</keyword>
<comment type="function">
    <text evidence="6">A probable RNA chaperone. Forms a complex with KhpA which binds to cellular RNA and controls its expression. Plays a role in peptidoglycan (PG) homeostasis and cell length regulation.</text>
</comment>
<keyword evidence="3 6" id="KW-0133">Cell shape</keyword>
<dbReference type="SUPFAM" id="SSF82708">
    <property type="entry name" value="R3H domain"/>
    <property type="match status" value="1"/>
</dbReference>
<evidence type="ECO:0000256" key="6">
    <source>
        <dbReference type="HAMAP-Rule" id="MF_00867"/>
    </source>
</evidence>
<dbReference type="InterPro" id="IPR015946">
    <property type="entry name" value="KH_dom-like_a/b"/>
</dbReference>
<comment type="subunit">
    <text evidence="6">Forms a complex with KhpA.</text>
</comment>
<gene>
    <name evidence="6" type="primary">khpB</name>
    <name evidence="6" type="synonym">eloR</name>
    <name evidence="8" type="ORF">LSG31_05750</name>
</gene>
<dbReference type="InterPro" id="IPR001374">
    <property type="entry name" value="R3H_dom"/>
</dbReference>